<evidence type="ECO:0000256" key="3">
    <source>
        <dbReference type="ARBA" id="ARBA00023211"/>
    </source>
</evidence>
<keyword evidence="6" id="KW-1185">Reference proteome</keyword>
<dbReference type="PANTHER" id="PTHR45668:SF9">
    <property type="entry name" value="SERINE_THREONINE-PROTEIN PHOSPHATASE 7"/>
    <property type="match status" value="1"/>
</dbReference>
<dbReference type="Proteomes" id="UP000008037">
    <property type="component" value="Chromosome"/>
</dbReference>
<reference evidence="5 6" key="1">
    <citation type="journal article" date="2012" name="Environ. Microbiol.">
        <title>The genome of the ammonia-oxidizing Candidatus Nitrososphaera gargensis: insights into metabolic versatility and environmental adaptations.</title>
        <authorList>
            <person name="Spang A."/>
            <person name="Poehlein A."/>
            <person name="Offre P."/>
            <person name="Zumbragel S."/>
            <person name="Haider S."/>
            <person name="Rychlik N."/>
            <person name="Nowka B."/>
            <person name="Schmeisser C."/>
            <person name="Lebedeva E.V."/>
            <person name="Rattei T."/>
            <person name="Bohm C."/>
            <person name="Schmid M."/>
            <person name="Galushko A."/>
            <person name="Hatzenpichler R."/>
            <person name="Weinmaier T."/>
            <person name="Daniel R."/>
            <person name="Schleper C."/>
            <person name="Spieck E."/>
            <person name="Streit W."/>
            <person name="Wagner M."/>
        </authorList>
    </citation>
    <scope>NUCLEOTIDE SEQUENCE [LARGE SCALE GENOMIC DNA]</scope>
    <source>
        <strain evidence="6">Ga9.2</strain>
    </source>
</reference>
<feature type="domain" description="Serine/threonine specific protein phosphatases" evidence="4">
    <location>
        <begin position="120"/>
        <end position="125"/>
    </location>
</feature>
<name>K0IL14_NITGG</name>
<dbReference type="PANTHER" id="PTHR45668">
    <property type="entry name" value="SERINE/THREONINE-PROTEIN PHOSPHATASE 5-RELATED"/>
    <property type="match status" value="1"/>
</dbReference>
<dbReference type="InterPro" id="IPR004843">
    <property type="entry name" value="Calcineurin-like_PHP"/>
</dbReference>
<dbReference type="SMART" id="SM00156">
    <property type="entry name" value="PP2Ac"/>
    <property type="match status" value="1"/>
</dbReference>
<keyword evidence="3" id="KW-0464">Manganese</keyword>
<dbReference type="InterPro" id="IPR006186">
    <property type="entry name" value="Ser/Thr-sp_prot-phosphatase"/>
</dbReference>
<dbReference type="PROSITE" id="PS00125">
    <property type="entry name" value="SER_THR_PHOSPHATASE"/>
    <property type="match status" value="1"/>
</dbReference>
<sequence>MQLERSAAKANAPDFLKQIGLALGALQAERQKKSIAGGKVNGGLVEIQKLEKLAVVSDLHGDSKSLFRILSELNYEQFLSDPMNKLVFLGDYVDRGSDSMGVMYAVCHLKSTYPDSVVLMRGNHEAPAEFPFSSHNLPYEIEERFGSCSKEVYQRLLSMFKLLTLATVVRQKLLLVHGGLPTENATMESLATAQENHIRSRVLEELLWNDPRQIDIEPGWEMSRRGLGRHFGSGVSRMWLQRSGAKVIVRGHEPCQGFRLDHDGAVMTLFSCKEAYPKFKAAYLALTAGQLDDINDARDLSRYVRFPELL</sequence>
<dbReference type="InterPro" id="IPR029052">
    <property type="entry name" value="Metallo-depent_PP-like"/>
</dbReference>
<dbReference type="GO" id="GO:0016787">
    <property type="term" value="F:hydrolase activity"/>
    <property type="evidence" value="ECO:0007669"/>
    <property type="project" value="InterPro"/>
</dbReference>
<dbReference type="Gene3D" id="3.60.21.10">
    <property type="match status" value="1"/>
</dbReference>
<gene>
    <name evidence="5" type="ordered locus">Ngar_c23260</name>
</gene>
<keyword evidence="2" id="KW-0479">Metal-binding</keyword>
<dbReference type="CDD" id="cd00144">
    <property type="entry name" value="MPP_PPP_family"/>
    <property type="match status" value="1"/>
</dbReference>
<dbReference type="HOGENOM" id="CLU_004962_0_10_2"/>
<accession>K0IL14</accession>
<dbReference type="EMBL" id="CP002408">
    <property type="protein sequence ID" value="AFU59252.1"/>
    <property type="molecule type" value="Genomic_DNA"/>
</dbReference>
<protein>
    <submittedName>
        <fullName evidence="5">Putative serine/threonine-protein phosphatase</fullName>
    </submittedName>
</protein>
<comment type="cofactor">
    <cofactor evidence="1">
        <name>Mn(2+)</name>
        <dbReference type="ChEBI" id="CHEBI:29035"/>
    </cofactor>
</comment>
<dbReference type="InParanoid" id="K0IL14"/>
<dbReference type="KEGG" id="nga:Ngar_c23260"/>
<dbReference type="InterPro" id="IPR051134">
    <property type="entry name" value="PPP_phosphatase"/>
</dbReference>
<dbReference type="STRING" id="1237085.Ngar_c23260"/>
<organism evidence="5 6">
    <name type="scientific">Nitrososphaera gargensis (strain Ga9.2)</name>
    <dbReference type="NCBI Taxonomy" id="1237085"/>
    <lineage>
        <taxon>Archaea</taxon>
        <taxon>Nitrososphaerota</taxon>
        <taxon>Nitrososphaeria</taxon>
        <taxon>Nitrososphaerales</taxon>
        <taxon>Nitrososphaeraceae</taxon>
        <taxon>Nitrososphaera</taxon>
    </lineage>
</organism>
<dbReference type="FunCoup" id="K0IL14">
    <property type="interactions" value="19"/>
</dbReference>
<dbReference type="PRINTS" id="PR00114">
    <property type="entry name" value="STPHPHTASE"/>
</dbReference>
<evidence type="ECO:0000313" key="6">
    <source>
        <dbReference type="Proteomes" id="UP000008037"/>
    </source>
</evidence>
<dbReference type="BioCyc" id="CNIT1237085:G1324-2324-MONOMER"/>
<dbReference type="GO" id="GO:0046872">
    <property type="term" value="F:metal ion binding"/>
    <property type="evidence" value="ECO:0007669"/>
    <property type="project" value="UniProtKB-KW"/>
</dbReference>
<evidence type="ECO:0000313" key="5">
    <source>
        <dbReference type="EMBL" id="AFU59252.1"/>
    </source>
</evidence>
<dbReference type="OrthoDB" id="303721at2157"/>
<proteinExistence type="predicted"/>
<evidence type="ECO:0000256" key="2">
    <source>
        <dbReference type="ARBA" id="ARBA00022723"/>
    </source>
</evidence>
<dbReference type="SUPFAM" id="SSF56300">
    <property type="entry name" value="Metallo-dependent phosphatases"/>
    <property type="match status" value="1"/>
</dbReference>
<dbReference type="Pfam" id="PF00149">
    <property type="entry name" value="Metallophos"/>
    <property type="match status" value="1"/>
</dbReference>
<evidence type="ECO:0000259" key="4">
    <source>
        <dbReference type="PROSITE" id="PS00125"/>
    </source>
</evidence>
<evidence type="ECO:0000256" key="1">
    <source>
        <dbReference type="ARBA" id="ARBA00001936"/>
    </source>
</evidence>
<dbReference type="AlphaFoldDB" id="K0IL14"/>